<comment type="similarity">
    <text evidence="3">Belongs to the RBR family. Ariadne subfamily.</text>
</comment>
<dbReference type="InterPro" id="IPR044066">
    <property type="entry name" value="TRIAD_supradom"/>
</dbReference>
<dbReference type="SMART" id="SM00356">
    <property type="entry name" value="ZnF_C3H1"/>
    <property type="match status" value="1"/>
</dbReference>
<organism evidence="17 18">
    <name type="scientific">Chlorella ohadii</name>
    <dbReference type="NCBI Taxonomy" id="2649997"/>
    <lineage>
        <taxon>Eukaryota</taxon>
        <taxon>Viridiplantae</taxon>
        <taxon>Chlorophyta</taxon>
        <taxon>core chlorophytes</taxon>
        <taxon>Trebouxiophyceae</taxon>
        <taxon>Chlorellales</taxon>
        <taxon>Chlorellaceae</taxon>
        <taxon>Chlorella clade</taxon>
        <taxon>Chlorella</taxon>
    </lineage>
</organism>
<keyword evidence="10 11" id="KW-0862">Zinc</keyword>
<keyword evidence="7" id="KW-0677">Repeat</keyword>
<feature type="region of interest" description="Disordered" evidence="13">
    <location>
        <begin position="263"/>
        <end position="290"/>
    </location>
</feature>
<dbReference type="InterPro" id="IPR013083">
    <property type="entry name" value="Znf_RING/FYVE/PHD"/>
</dbReference>
<evidence type="ECO:0000256" key="12">
    <source>
        <dbReference type="SAM" id="Coils"/>
    </source>
</evidence>
<dbReference type="InterPro" id="IPR002156">
    <property type="entry name" value="RNaseH_domain"/>
</dbReference>
<dbReference type="AlphaFoldDB" id="A0AAD5DLF5"/>
<evidence type="ECO:0000256" key="11">
    <source>
        <dbReference type="PROSITE-ProRule" id="PRU00723"/>
    </source>
</evidence>
<keyword evidence="6 11" id="KW-0479">Metal-binding</keyword>
<keyword evidence="8 11" id="KW-0863">Zinc-finger</keyword>
<dbReference type="PROSITE" id="PS00518">
    <property type="entry name" value="ZF_RING_1"/>
    <property type="match status" value="1"/>
</dbReference>
<evidence type="ECO:0000256" key="1">
    <source>
        <dbReference type="ARBA" id="ARBA00001798"/>
    </source>
</evidence>
<reference evidence="17" key="1">
    <citation type="submission" date="2020-11" db="EMBL/GenBank/DDBJ databases">
        <title>Chlorella ohadii genome sequencing and assembly.</title>
        <authorList>
            <person name="Murik O."/>
            <person name="Treves H."/>
            <person name="Kedem I."/>
            <person name="Shotland Y."/>
            <person name="Kaplan A."/>
        </authorList>
    </citation>
    <scope>NUCLEOTIDE SEQUENCE</scope>
    <source>
        <strain evidence="17">1</strain>
    </source>
</reference>
<dbReference type="InterPro" id="IPR036397">
    <property type="entry name" value="RNaseH_sf"/>
</dbReference>
<dbReference type="SUPFAM" id="SSF90229">
    <property type="entry name" value="CCCH zinc finger"/>
    <property type="match status" value="1"/>
</dbReference>
<dbReference type="PROSITE" id="PS51873">
    <property type="entry name" value="TRIAD"/>
    <property type="match status" value="1"/>
</dbReference>
<evidence type="ECO:0000259" key="14">
    <source>
        <dbReference type="PROSITE" id="PS50089"/>
    </source>
</evidence>
<feature type="compositionally biased region" description="Low complexity" evidence="13">
    <location>
        <begin position="275"/>
        <end position="289"/>
    </location>
</feature>
<feature type="region of interest" description="Disordered" evidence="13">
    <location>
        <begin position="593"/>
        <end position="613"/>
    </location>
</feature>
<name>A0AAD5DLF5_9CHLO</name>
<feature type="coiled-coil region" evidence="12">
    <location>
        <begin position="8"/>
        <end position="73"/>
    </location>
</feature>
<feature type="domain" description="RING-type" evidence="16">
    <location>
        <begin position="289"/>
        <end position="507"/>
    </location>
</feature>
<dbReference type="GO" id="GO:0004523">
    <property type="term" value="F:RNA-DNA hybrid ribonuclease activity"/>
    <property type="evidence" value="ECO:0007669"/>
    <property type="project" value="InterPro"/>
</dbReference>
<evidence type="ECO:0000256" key="9">
    <source>
        <dbReference type="ARBA" id="ARBA00022786"/>
    </source>
</evidence>
<evidence type="ECO:0000313" key="18">
    <source>
        <dbReference type="Proteomes" id="UP001205105"/>
    </source>
</evidence>
<dbReference type="PROSITE" id="PS50103">
    <property type="entry name" value="ZF_C3H1"/>
    <property type="match status" value="1"/>
</dbReference>
<dbReference type="Pfam" id="PF01485">
    <property type="entry name" value="IBR"/>
    <property type="match status" value="1"/>
</dbReference>
<dbReference type="SUPFAM" id="SSF57850">
    <property type="entry name" value="RING/U-box"/>
    <property type="match status" value="3"/>
</dbReference>
<dbReference type="Gene3D" id="1.20.120.1750">
    <property type="match status" value="1"/>
</dbReference>
<dbReference type="EC" id="2.3.2.31" evidence="4"/>
<evidence type="ECO:0000256" key="4">
    <source>
        <dbReference type="ARBA" id="ARBA00012251"/>
    </source>
</evidence>
<evidence type="ECO:0000256" key="2">
    <source>
        <dbReference type="ARBA" id="ARBA00003976"/>
    </source>
</evidence>
<proteinExistence type="inferred from homology"/>
<dbReference type="PROSITE" id="PS50089">
    <property type="entry name" value="ZF_RING_2"/>
    <property type="match status" value="1"/>
</dbReference>
<dbReference type="GO" id="GO:0008270">
    <property type="term" value="F:zinc ion binding"/>
    <property type="evidence" value="ECO:0007669"/>
    <property type="project" value="UniProtKB-KW"/>
</dbReference>
<accession>A0AAD5DLF5</accession>
<evidence type="ECO:0000256" key="5">
    <source>
        <dbReference type="ARBA" id="ARBA00022679"/>
    </source>
</evidence>
<evidence type="ECO:0000256" key="7">
    <source>
        <dbReference type="ARBA" id="ARBA00022737"/>
    </source>
</evidence>
<evidence type="ECO:0000259" key="15">
    <source>
        <dbReference type="PROSITE" id="PS50103"/>
    </source>
</evidence>
<dbReference type="InterPro" id="IPR031127">
    <property type="entry name" value="E3_UB_ligase_RBR"/>
</dbReference>
<dbReference type="GO" id="GO:0016567">
    <property type="term" value="P:protein ubiquitination"/>
    <property type="evidence" value="ECO:0007669"/>
    <property type="project" value="InterPro"/>
</dbReference>
<dbReference type="Gene3D" id="3.30.40.10">
    <property type="entry name" value="Zinc/RING finger domain, C3HC4 (zinc finger)"/>
    <property type="match status" value="1"/>
</dbReference>
<evidence type="ECO:0000256" key="13">
    <source>
        <dbReference type="SAM" id="MobiDB-lite"/>
    </source>
</evidence>
<dbReference type="Pfam" id="PF00642">
    <property type="entry name" value="zf-CCCH"/>
    <property type="match status" value="1"/>
</dbReference>
<dbReference type="GO" id="GO:0003676">
    <property type="term" value="F:nucleic acid binding"/>
    <property type="evidence" value="ECO:0007669"/>
    <property type="project" value="InterPro"/>
</dbReference>
<gene>
    <name evidence="17" type="ORF">COHA_006260</name>
</gene>
<keyword evidence="12" id="KW-0175">Coiled coil</keyword>
<dbReference type="InterPro" id="IPR000571">
    <property type="entry name" value="Znf_CCCH"/>
</dbReference>
<evidence type="ECO:0000256" key="10">
    <source>
        <dbReference type="ARBA" id="ARBA00022833"/>
    </source>
</evidence>
<dbReference type="InterPro" id="IPR002867">
    <property type="entry name" value="IBR_dom"/>
</dbReference>
<dbReference type="PANTHER" id="PTHR11685">
    <property type="entry name" value="RBR FAMILY RING FINGER AND IBR DOMAIN-CONTAINING"/>
    <property type="match status" value="1"/>
</dbReference>
<dbReference type="Gene3D" id="3.30.420.10">
    <property type="entry name" value="Ribonuclease H-like superfamily/Ribonuclease H"/>
    <property type="match status" value="1"/>
</dbReference>
<evidence type="ECO:0000259" key="16">
    <source>
        <dbReference type="PROSITE" id="PS51873"/>
    </source>
</evidence>
<feature type="domain" description="C3H1-type" evidence="15">
    <location>
        <begin position="560"/>
        <end position="588"/>
    </location>
</feature>
<dbReference type="SMART" id="SM00184">
    <property type="entry name" value="RING"/>
    <property type="match status" value="2"/>
</dbReference>
<dbReference type="InterPro" id="IPR017907">
    <property type="entry name" value="Znf_RING_CS"/>
</dbReference>
<evidence type="ECO:0000256" key="3">
    <source>
        <dbReference type="ARBA" id="ARBA00005884"/>
    </source>
</evidence>
<keyword evidence="5" id="KW-0808">Transferase</keyword>
<comment type="function">
    <text evidence="2">Might act as an E3 ubiquitin-protein ligase, or as part of E3 complex, which accepts ubiquitin from specific E2 ubiquitin-conjugating enzymes and then transfers it to substrates.</text>
</comment>
<dbReference type="EMBL" id="JADXDR010000087">
    <property type="protein sequence ID" value="KAI7839995.1"/>
    <property type="molecule type" value="Genomic_DNA"/>
</dbReference>
<dbReference type="Pfam" id="PF13456">
    <property type="entry name" value="RVT_3"/>
    <property type="match status" value="1"/>
</dbReference>
<dbReference type="InterPro" id="IPR001841">
    <property type="entry name" value="Znf_RING"/>
</dbReference>
<feature type="zinc finger region" description="C3H1-type" evidence="11">
    <location>
        <begin position="560"/>
        <end position="588"/>
    </location>
</feature>
<comment type="caution">
    <text evidence="17">The sequence shown here is derived from an EMBL/GenBank/DDBJ whole genome shotgun (WGS) entry which is preliminary data.</text>
</comment>
<dbReference type="GO" id="GO:0061630">
    <property type="term" value="F:ubiquitin protein ligase activity"/>
    <property type="evidence" value="ECO:0007669"/>
    <property type="project" value="UniProtKB-EC"/>
</dbReference>
<comment type="catalytic activity">
    <reaction evidence="1">
        <text>[E2 ubiquitin-conjugating enzyme]-S-ubiquitinyl-L-cysteine + [acceptor protein]-L-lysine = [E2 ubiquitin-conjugating enzyme]-L-cysteine + [acceptor protein]-N(6)-ubiquitinyl-L-lysine.</text>
        <dbReference type="EC" id="2.3.2.31"/>
    </reaction>
</comment>
<evidence type="ECO:0000313" key="17">
    <source>
        <dbReference type="EMBL" id="KAI7839995.1"/>
    </source>
</evidence>
<keyword evidence="9" id="KW-0833">Ubl conjugation pathway</keyword>
<evidence type="ECO:0000256" key="6">
    <source>
        <dbReference type="ARBA" id="ARBA00022723"/>
    </source>
</evidence>
<dbReference type="Gene3D" id="4.10.1000.10">
    <property type="entry name" value="Zinc finger, CCCH-type"/>
    <property type="match status" value="1"/>
</dbReference>
<feature type="domain" description="RING-type" evidence="14">
    <location>
        <begin position="293"/>
        <end position="338"/>
    </location>
</feature>
<dbReference type="SMART" id="SM00647">
    <property type="entry name" value="IBR"/>
    <property type="match status" value="2"/>
</dbReference>
<protein>
    <recommendedName>
        <fullName evidence="4">RBR-type E3 ubiquitin transferase</fullName>
        <ecNumber evidence="4">2.3.2.31</ecNumber>
    </recommendedName>
</protein>
<evidence type="ECO:0000256" key="8">
    <source>
        <dbReference type="ARBA" id="ARBA00022771"/>
    </source>
</evidence>
<keyword evidence="18" id="KW-1185">Reference proteome</keyword>
<dbReference type="Proteomes" id="UP001205105">
    <property type="component" value="Unassembled WGS sequence"/>
</dbReference>
<dbReference type="InterPro" id="IPR036855">
    <property type="entry name" value="Znf_CCCH_sf"/>
</dbReference>
<dbReference type="Pfam" id="PF22191">
    <property type="entry name" value="IBR_1"/>
    <property type="match status" value="1"/>
</dbReference>
<dbReference type="CDD" id="cd22584">
    <property type="entry name" value="Rcat_RBR_unk"/>
    <property type="match status" value="1"/>
</dbReference>
<sequence>MAVDVCEIAAVAAQLQEAQGQLLDLELACELQRQEFFGDESDVGSSDSDDPMRQTLELQVVELTAQLQALTDARLAWEMHQQEVAGASQAARDRRLAAAIGDTCDDGPSSREVEALAQSLPEGSSQGALKLHLAFAAAVEGEELGRAGCGALVSAGGDVLWQSCRLLPSATRHQAQLAAALMGLQAVDSLGLGTGGELVLECRDAAVLNELERSGEARSSAIGPLVDEAQHLLSRLPAWSSQRAGGTTAFHAEQLALQALVQEPADSQQDKRPSSKGASEASSSSPLTSNDTCGICLDSKPAALFHVIGSCLHRYCRPCLQRHAQTVIRGRSYPVRCPDVGCTGLISSPECELLLSGSATDLAMYRQRTTSNLMPFAHPSLADCPNPRCSETIVLDAEPAPDSPLVCPACDTKLCAWCNTIWHKGFSCKEYQELPACERQPEDVALLDEARRRRWQRCSQCRRMIELGQGCRHMTCMCGHEFCYTCGKPWWTNKAAGTRTCTCDAFDPAPALAEEPAAEAEAEAGGALGMAAVATALDAVARELNSDAVPAWVPPRVRSSFRTQLCMYYSSSGGCHRGNRCWFAHGHGELRQYSAGGSRPMPHNNSDSDSDSS</sequence>